<name>A0ABQ8L7Y9_LABRO</name>
<evidence type="ECO:0000313" key="2">
    <source>
        <dbReference type="Proteomes" id="UP000830375"/>
    </source>
</evidence>
<keyword evidence="2" id="KW-1185">Reference proteome</keyword>
<dbReference type="EMBL" id="JACTAM010002131">
    <property type="protein sequence ID" value="KAI2645791.1"/>
    <property type="molecule type" value="Genomic_DNA"/>
</dbReference>
<organism evidence="1 2">
    <name type="scientific">Labeo rohita</name>
    <name type="common">Indian major carp</name>
    <name type="synonym">Cyprinus rohita</name>
    <dbReference type="NCBI Taxonomy" id="84645"/>
    <lineage>
        <taxon>Eukaryota</taxon>
        <taxon>Metazoa</taxon>
        <taxon>Chordata</taxon>
        <taxon>Craniata</taxon>
        <taxon>Vertebrata</taxon>
        <taxon>Euteleostomi</taxon>
        <taxon>Actinopterygii</taxon>
        <taxon>Neopterygii</taxon>
        <taxon>Teleostei</taxon>
        <taxon>Ostariophysi</taxon>
        <taxon>Cypriniformes</taxon>
        <taxon>Cyprinidae</taxon>
        <taxon>Labeoninae</taxon>
        <taxon>Labeonini</taxon>
        <taxon>Labeo</taxon>
    </lineage>
</organism>
<evidence type="ECO:0000313" key="1">
    <source>
        <dbReference type="EMBL" id="KAI2645791.1"/>
    </source>
</evidence>
<dbReference type="PANTHER" id="PTHR31025:SF27">
    <property type="entry name" value="SI:CH211-193K19.2-RELATED"/>
    <property type="match status" value="1"/>
</dbReference>
<dbReference type="Proteomes" id="UP000830375">
    <property type="component" value="Unassembled WGS sequence"/>
</dbReference>
<comment type="caution">
    <text evidence="1">The sequence shown here is derived from an EMBL/GenBank/DDBJ whole genome shotgun (WGS) entry which is preliminary data.</text>
</comment>
<accession>A0ABQ8L7Y9</accession>
<reference evidence="1 2" key="1">
    <citation type="submission" date="2022-01" db="EMBL/GenBank/DDBJ databases">
        <title>A high-quality chromosome-level genome assembly of rohu carp, Labeo rohita.</title>
        <authorList>
            <person name="Arick M.A. II"/>
            <person name="Hsu C.-Y."/>
            <person name="Magbanua Z."/>
            <person name="Pechanova O."/>
            <person name="Grover C."/>
            <person name="Miller E."/>
            <person name="Thrash A."/>
            <person name="Ezzel L."/>
            <person name="Alam S."/>
            <person name="Benzie J."/>
            <person name="Hamilton M."/>
            <person name="Karsi A."/>
            <person name="Lawrence M.L."/>
            <person name="Peterson D.G."/>
        </authorList>
    </citation>
    <scope>NUCLEOTIDE SEQUENCE [LARGE SCALE GENOMIC DNA]</scope>
    <source>
        <strain evidence="2">BAU-BD-2019</strain>
        <tissue evidence="1">Blood</tissue>
    </source>
</reference>
<sequence length="164" mass="18864">MVSEVLERWPALSLPNEVKIIALTGSNEFKRITSVGLIDTFSSSLHQHTPQLLKLYRARQGAFGKKMEDLLNNLDKQTSNIVNHRKQFWKISLCFSLKIILHCLETHSLLLQSAVVYLFGLIFALDFHYPYELKYTFEVIEKVSMEIGTYCSAKVQSLKTKLLL</sequence>
<dbReference type="PANTHER" id="PTHR31025">
    <property type="entry name" value="SI:CH211-196P9.1-RELATED"/>
    <property type="match status" value="1"/>
</dbReference>
<gene>
    <name evidence="1" type="ORF">H4Q32_025668</name>
</gene>
<proteinExistence type="predicted"/>
<protein>
    <submittedName>
        <fullName evidence="1">2,3,4,5-tetrahydropyridine-2,6-dicarboxylate N-succinyltransferase</fullName>
    </submittedName>
</protein>